<proteinExistence type="predicted"/>
<keyword evidence="2" id="KW-1185">Reference proteome</keyword>
<dbReference type="AlphaFoldDB" id="A0AAD6WV08"/>
<reference evidence="1" key="1">
    <citation type="submission" date="2023-03" db="EMBL/GenBank/DDBJ databases">
        <title>Massive genome expansion in bonnet fungi (Mycena s.s.) driven by repeated elements and novel gene families across ecological guilds.</title>
        <authorList>
            <consortium name="Lawrence Berkeley National Laboratory"/>
            <person name="Harder C.B."/>
            <person name="Miyauchi S."/>
            <person name="Viragh M."/>
            <person name="Kuo A."/>
            <person name="Thoen E."/>
            <person name="Andreopoulos B."/>
            <person name="Lu D."/>
            <person name="Skrede I."/>
            <person name="Drula E."/>
            <person name="Henrissat B."/>
            <person name="Morin E."/>
            <person name="Kohler A."/>
            <person name="Barry K."/>
            <person name="LaButti K."/>
            <person name="Morin E."/>
            <person name="Salamov A."/>
            <person name="Lipzen A."/>
            <person name="Mereny Z."/>
            <person name="Hegedus B."/>
            <person name="Baldrian P."/>
            <person name="Stursova M."/>
            <person name="Weitz H."/>
            <person name="Taylor A."/>
            <person name="Grigoriev I.V."/>
            <person name="Nagy L.G."/>
            <person name="Martin F."/>
            <person name="Kauserud H."/>
        </authorList>
    </citation>
    <scope>NUCLEOTIDE SEQUENCE</scope>
    <source>
        <strain evidence="1">CBHHK200</strain>
    </source>
</reference>
<gene>
    <name evidence="1" type="ORF">C8F04DRAFT_1192344</name>
</gene>
<accession>A0AAD6WV08</accession>
<dbReference type="Proteomes" id="UP001218188">
    <property type="component" value="Unassembled WGS sequence"/>
</dbReference>
<name>A0AAD6WV08_9AGAR</name>
<evidence type="ECO:0000313" key="1">
    <source>
        <dbReference type="EMBL" id="KAJ7024531.1"/>
    </source>
</evidence>
<dbReference type="EMBL" id="JARJCM010000168">
    <property type="protein sequence ID" value="KAJ7024531.1"/>
    <property type="molecule type" value="Genomic_DNA"/>
</dbReference>
<evidence type="ECO:0000313" key="2">
    <source>
        <dbReference type="Proteomes" id="UP001218188"/>
    </source>
</evidence>
<protein>
    <submittedName>
        <fullName evidence="1">Uncharacterized protein</fullName>
    </submittedName>
</protein>
<organism evidence="1 2">
    <name type="scientific">Mycena alexandri</name>
    <dbReference type="NCBI Taxonomy" id="1745969"/>
    <lineage>
        <taxon>Eukaryota</taxon>
        <taxon>Fungi</taxon>
        <taxon>Dikarya</taxon>
        <taxon>Basidiomycota</taxon>
        <taxon>Agaricomycotina</taxon>
        <taxon>Agaricomycetes</taxon>
        <taxon>Agaricomycetidae</taxon>
        <taxon>Agaricales</taxon>
        <taxon>Marasmiineae</taxon>
        <taxon>Mycenaceae</taxon>
        <taxon>Mycena</taxon>
    </lineage>
</organism>
<comment type="caution">
    <text evidence="1">The sequence shown here is derived from an EMBL/GenBank/DDBJ whole genome shotgun (WGS) entry which is preliminary data.</text>
</comment>
<sequence length="199" mass="22291">MHVLRNRYPGTDAELFAALSSMKPRRRPAARFSHETNLKPVINHGTPYVVLQPGFNPSEVLKLPYDDSDIAGRSEVLNDIPEYEMSAVPAAAAPSGSVVPEEHPSLSLLRLQGAEIARLQGLLRNHDSNKQSSESELVVNAARKAQYSAMERLYKFKAKLWKQPRELSAESQEILTLSSQLENIFSEFFLEIYSSSARH</sequence>